<evidence type="ECO:0000256" key="2">
    <source>
        <dbReference type="SAM" id="MobiDB-lite"/>
    </source>
</evidence>
<dbReference type="PANTHER" id="PTHR34990">
    <property type="entry name" value="UDP-2,3-DIACYLGLUCOSAMINE HYDROLASE-RELATED"/>
    <property type="match status" value="1"/>
</dbReference>
<keyword evidence="4" id="KW-1185">Reference proteome</keyword>
<feature type="region of interest" description="Disordered" evidence="2">
    <location>
        <begin position="59"/>
        <end position="84"/>
    </location>
</feature>
<comment type="caution">
    <text evidence="3">The sequence shown here is derived from an EMBL/GenBank/DDBJ whole genome shotgun (WGS) entry which is preliminary data.</text>
</comment>
<evidence type="ECO:0000313" key="3">
    <source>
        <dbReference type="EMBL" id="RIY40323.1"/>
    </source>
</evidence>
<gene>
    <name evidence="3" type="ORF">CKF58_00730</name>
</gene>
<dbReference type="GO" id="GO:0008758">
    <property type="term" value="F:UDP-2,3-diacylglucosamine hydrolase activity"/>
    <property type="evidence" value="ECO:0007669"/>
    <property type="project" value="TreeGrafter"/>
</dbReference>
<evidence type="ECO:0000256" key="1">
    <source>
        <dbReference type="ARBA" id="ARBA00022801"/>
    </source>
</evidence>
<dbReference type="EMBL" id="NRJG01000012">
    <property type="protein sequence ID" value="RIY40323.1"/>
    <property type="molecule type" value="Genomic_DNA"/>
</dbReference>
<protein>
    <submittedName>
        <fullName evidence="3">Uncharacterized protein</fullName>
    </submittedName>
</protein>
<dbReference type="SUPFAM" id="SSF56300">
    <property type="entry name" value="Metallo-dependent phosphatases"/>
    <property type="match status" value="1"/>
</dbReference>
<dbReference type="AlphaFoldDB" id="A0A3A1YPV7"/>
<dbReference type="GO" id="GO:0016020">
    <property type="term" value="C:membrane"/>
    <property type="evidence" value="ECO:0007669"/>
    <property type="project" value="GOC"/>
</dbReference>
<keyword evidence="1" id="KW-0378">Hydrolase</keyword>
<proteinExistence type="predicted"/>
<dbReference type="OrthoDB" id="9783283at2"/>
<feature type="region of interest" description="Disordered" evidence="2">
    <location>
        <begin position="411"/>
        <end position="433"/>
    </location>
</feature>
<evidence type="ECO:0000313" key="4">
    <source>
        <dbReference type="Proteomes" id="UP000265916"/>
    </source>
</evidence>
<dbReference type="GO" id="GO:0009245">
    <property type="term" value="P:lipid A biosynthetic process"/>
    <property type="evidence" value="ECO:0007669"/>
    <property type="project" value="TreeGrafter"/>
</dbReference>
<feature type="compositionally biased region" description="Low complexity" evidence="2">
    <location>
        <begin position="71"/>
        <end position="84"/>
    </location>
</feature>
<name>A0A3A1YPV7_9GAMM</name>
<dbReference type="PANTHER" id="PTHR34990:SF1">
    <property type="entry name" value="UDP-2,3-DIACYLGLUCOSAMINE HYDROLASE"/>
    <property type="match status" value="1"/>
</dbReference>
<dbReference type="RefSeq" id="WP_119530079.1">
    <property type="nucleotide sequence ID" value="NZ_JBHSSP010000030.1"/>
</dbReference>
<organism evidence="3 4">
    <name type="scientific">Psittacicella hinzii</name>
    <dbReference type="NCBI Taxonomy" id="2028575"/>
    <lineage>
        <taxon>Bacteria</taxon>
        <taxon>Pseudomonadati</taxon>
        <taxon>Pseudomonadota</taxon>
        <taxon>Gammaproteobacteria</taxon>
        <taxon>Pasteurellales</taxon>
        <taxon>Psittacicellaceae</taxon>
        <taxon>Psittacicella</taxon>
    </lineage>
</organism>
<accession>A0A3A1YPV7</accession>
<dbReference type="Gene3D" id="3.60.21.10">
    <property type="match status" value="1"/>
</dbReference>
<dbReference type="InterPro" id="IPR043461">
    <property type="entry name" value="LpxH-like"/>
</dbReference>
<dbReference type="InterPro" id="IPR029052">
    <property type="entry name" value="Metallo-depent_PP-like"/>
</dbReference>
<dbReference type="Proteomes" id="UP000265916">
    <property type="component" value="Unassembled WGS sequence"/>
</dbReference>
<reference evidence="3 4" key="1">
    <citation type="submission" date="2017-08" db="EMBL/GenBank/DDBJ databases">
        <title>Reclassification of Bisgaard taxon 37 and 44.</title>
        <authorList>
            <person name="Christensen H."/>
        </authorList>
    </citation>
    <scope>NUCLEOTIDE SEQUENCE [LARGE SCALE GENOMIC DNA]</scope>
    <source>
        <strain evidence="3 4">111</strain>
    </source>
</reference>
<sequence length="584" mass="65515">MANKNFPFTLSLQKQASSQSLKVYNFFISDLHLSADSHELNQRFASFIAQLQTLADTASESEARQAKPANTTSQTETTAQTEQTTLPEQRHIRLFILGDFLALGIGDFIPEWFVPYQQALQALSQQGVEIFFTVGNRDFLLGKRFAQGIGATLIPENTLVDFKSDNQGNVSATFSTMSATASNIVTYGNNFECRKELVAEFKRRKHDFLDEQKLHSDKYLAKDEQALRIWLCHGDNLCLSDEPYQKYRKYIRSSLVRGIEKIIPTSLVKSIAKHISAKSVAKRKALEQMHANPNNQEASAAQSPAMRHMADIDLLYTQYLAEISQAQVLIYGHIHRQRIMSWETIQPQTSPDKAEKLTPRTMVTVYRSPEAYTDLGYLEKVKTPEIYTDINDLYSLPIGRVRTIYASSAVASDNNSQTDNQADKQVNNQDGNQTDSLFYVENSSETSSAANTSIITDKATWQSLKQQQSEFIALQAQPAHADLSLNSPFYAVSMADWLDTKDLQKQIQAQQRAVDTWITGVPIPDSPLNAQTTQQATTIEHIQEQGQTISQRQINESIALLVQEVDAQGVSSYSMGFINPEKLA</sequence>